<reference evidence="1 2" key="1">
    <citation type="submission" date="2021-03" db="EMBL/GenBank/DDBJ databases">
        <title>Aliifodinibius sp. nov., a new bacterium isolated from saline soil.</title>
        <authorList>
            <person name="Galisteo C."/>
            <person name="De La Haba R."/>
            <person name="Sanchez-Porro C."/>
            <person name="Ventosa A."/>
        </authorList>
    </citation>
    <scope>NUCLEOTIDE SEQUENCE [LARGE SCALE GENOMIC DNA]</scope>
    <source>
        <strain evidence="1 2">1BSP15-2V2</strain>
    </source>
</reference>
<dbReference type="EMBL" id="JAGGJA010000001">
    <property type="protein sequence ID" value="MCW9705500.1"/>
    <property type="molecule type" value="Genomic_DNA"/>
</dbReference>
<name>A0ABT3PHU6_9BACT</name>
<evidence type="ECO:0000313" key="1">
    <source>
        <dbReference type="EMBL" id="MCW9705500.1"/>
    </source>
</evidence>
<gene>
    <name evidence="1" type="ORF">J6I44_01475</name>
</gene>
<evidence type="ECO:0000313" key="2">
    <source>
        <dbReference type="Proteomes" id="UP001207918"/>
    </source>
</evidence>
<protein>
    <recommendedName>
        <fullName evidence="3">Lipoprotein</fullName>
    </recommendedName>
</protein>
<dbReference type="RefSeq" id="WP_265764164.1">
    <property type="nucleotide sequence ID" value="NZ_JAGGJA010000001.1"/>
</dbReference>
<dbReference type="Proteomes" id="UP001207918">
    <property type="component" value="Unassembled WGS sequence"/>
</dbReference>
<organism evidence="1 2">
    <name type="scientific">Fodinibius salsisoli</name>
    <dbReference type="NCBI Taxonomy" id="2820877"/>
    <lineage>
        <taxon>Bacteria</taxon>
        <taxon>Pseudomonadati</taxon>
        <taxon>Balneolota</taxon>
        <taxon>Balneolia</taxon>
        <taxon>Balneolales</taxon>
        <taxon>Balneolaceae</taxon>
        <taxon>Fodinibius</taxon>
    </lineage>
</organism>
<sequence>MKITIIMALSFFLLQGCSSSENMTDEESMKVVYATYKKWSEPSPVGSDVPERGTDLTLSVQHWPEEYTPQYIIYEKRQSHGAEIANKAGVTVFIEARIMKTSSVIQGTAEAVDLSDRLVYTNAEGDTSFVEIEEWNREE</sequence>
<dbReference type="PROSITE" id="PS51257">
    <property type="entry name" value="PROKAR_LIPOPROTEIN"/>
    <property type="match status" value="1"/>
</dbReference>
<accession>A0ABT3PHU6</accession>
<proteinExistence type="predicted"/>
<comment type="caution">
    <text evidence="1">The sequence shown here is derived from an EMBL/GenBank/DDBJ whole genome shotgun (WGS) entry which is preliminary data.</text>
</comment>
<keyword evidence="2" id="KW-1185">Reference proteome</keyword>
<evidence type="ECO:0008006" key="3">
    <source>
        <dbReference type="Google" id="ProtNLM"/>
    </source>
</evidence>